<accession>A0A031M3M7</accession>
<dbReference type="EMBL" id="SWAV01000004">
    <property type="protein sequence ID" value="TKA90915.1"/>
    <property type="molecule type" value="Genomic_DNA"/>
</dbReference>
<organism evidence="5 8">
    <name type="scientific">Halopseudomonas bauzanensis</name>
    <dbReference type="NCBI Taxonomy" id="653930"/>
    <lineage>
        <taxon>Bacteria</taxon>
        <taxon>Pseudomonadati</taxon>
        <taxon>Pseudomonadota</taxon>
        <taxon>Gammaproteobacteria</taxon>
        <taxon>Pseudomonadales</taxon>
        <taxon>Pseudomonadaceae</taxon>
        <taxon>Halopseudomonas</taxon>
    </lineage>
</organism>
<reference evidence="6 7" key="1">
    <citation type="submission" date="2016-10" db="EMBL/GenBank/DDBJ databases">
        <authorList>
            <person name="de Groot N.N."/>
        </authorList>
    </citation>
    <scope>NUCLEOTIDE SEQUENCE [LARGE SCALE GENOMIC DNA]</scope>
    <source>
        <strain evidence="4 6">CGMCC 1.9095</strain>
        <strain evidence="3 7">DSM 22558</strain>
    </source>
</reference>
<dbReference type="RefSeq" id="WP_036993506.1">
    <property type="nucleotide sequence ID" value="NZ_FOGN01000001.1"/>
</dbReference>
<dbReference type="AlphaFoldDB" id="A0A031M3M7"/>
<proteinExistence type="predicted"/>
<evidence type="ECO:0000313" key="3">
    <source>
        <dbReference type="EMBL" id="SER62287.1"/>
    </source>
</evidence>
<feature type="compositionally biased region" description="Polar residues" evidence="1">
    <location>
        <begin position="50"/>
        <end position="59"/>
    </location>
</feature>
<dbReference type="Proteomes" id="UP000305198">
    <property type="component" value="Unassembled WGS sequence"/>
</dbReference>
<evidence type="ECO:0000313" key="4">
    <source>
        <dbReference type="EMBL" id="SFL64174.1"/>
    </source>
</evidence>
<name>A0A031M3M7_9GAMM</name>
<evidence type="ECO:0000256" key="1">
    <source>
        <dbReference type="SAM" id="MobiDB-lite"/>
    </source>
</evidence>
<evidence type="ECO:0000313" key="7">
    <source>
        <dbReference type="Proteomes" id="UP000186904"/>
    </source>
</evidence>
<protein>
    <recommendedName>
        <fullName evidence="2">Transcriptional regulator SutA RNAP-binding domain-containing protein</fullName>
    </recommendedName>
</protein>
<dbReference type="EMBL" id="FOUA01000001">
    <property type="protein sequence ID" value="SFL64174.1"/>
    <property type="molecule type" value="Genomic_DNA"/>
</dbReference>
<dbReference type="InterPro" id="IPR049191">
    <property type="entry name" value="SutA_RBD"/>
</dbReference>
<reference evidence="5 8" key="2">
    <citation type="submission" date="2019-04" db="EMBL/GenBank/DDBJ databases">
        <title>Crypto-aerobic microbial life in anoxic (sulfidic) marine sediments.</title>
        <authorList>
            <person name="Bhattacharya S."/>
            <person name="Roy C."/>
            <person name="Mondal N."/>
            <person name="Sarkar J."/>
            <person name="Mandal S."/>
            <person name="Rameez M.J."/>
            <person name="Ghosh W."/>
        </authorList>
    </citation>
    <scope>NUCLEOTIDE SEQUENCE [LARGE SCALE GENOMIC DNA]</scope>
    <source>
        <strain evidence="5 8">SBBB</strain>
    </source>
</reference>
<feature type="compositionally biased region" description="Low complexity" evidence="1">
    <location>
        <begin position="1"/>
        <end position="18"/>
    </location>
</feature>
<feature type="region of interest" description="Disordered" evidence="1">
    <location>
        <begin position="1"/>
        <end position="23"/>
    </location>
</feature>
<gene>
    <name evidence="5" type="ORF">FA869_12755</name>
    <name evidence="4" type="ORF">SAMN04487855_0503</name>
    <name evidence="3" type="ORF">SAMN05216589_1123</name>
</gene>
<keyword evidence="6" id="KW-1185">Reference proteome</keyword>
<evidence type="ECO:0000259" key="2">
    <source>
        <dbReference type="Pfam" id="PF20661"/>
    </source>
</evidence>
<evidence type="ECO:0000313" key="6">
    <source>
        <dbReference type="Proteomes" id="UP000186599"/>
    </source>
</evidence>
<sequence length="74" mass="7352">MSTKPAVKPAVKPAAKTAPAKRKADAAVATSESIDNQIAAFLASGGEIQSIPSGTSGQTYGKPASKTAAKPQKA</sequence>
<evidence type="ECO:0000313" key="8">
    <source>
        <dbReference type="Proteomes" id="UP000305198"/>
    </source>
</evidence>
<dbReference type="Proteomes" id="UP000186599">
    <property type="component" value="Unassembled WGS sequence"/>
</dbReference>
<feature type="domain" description="Transcriptional regulator SutA RNAP-binding" evidence="2">
    <location>
        <begin position="26"/>
        <end position="59"/>
    </location>
</feature>
<evidence type="ECO:0000313" key="5">
    <source>
        <dbReference type="EMBL" id="TKA90915.1"/>
    </source>
</evidence>
<dbReference type="EMBL" id="FOGN01000001">
    <property type="protein sequence ID" value="SER62287.1"/>
    <property type="molecule type" value="Genomic_DNA"/>
</dbReference>
<feature type="region of interest" description="Disordered" evidence="1">
    <location>
        <begin position="48"/>
        <end position="74"/>
    </location>
</feature>
<dbReference type="Proteomes" id="UP000186904">
    <property type="component" value="Unassembled WGS sequence"/>
</dbReference>
<dbReference type="OrthoDB" id="6372201at2"/>
<dbReference type="Pfam" id="PF20661">
    <property type="entry name" value="SutA-RBD"/>
    <property type="match status" value="1"/>
</dbReference>